<dbReference type="InterPro" id="IPR044751">
    <property type="entry name" value="Ion_transp-like_CBS"/>
</dbReference>
<feature type="transmembrane region" description="Helical" evidence="10">
    <location>
        <begin position="12"/>
        <end position="31"/>
    </location>
</feature>
<keyword evidence="4" id="KW-0677">Repeat</keyword>
<evidence type="ECO:0000256" key="1">
    <source>
        <dbReference type="ARBA" id="ARBA00004141"/>
    </source>
</evidence>
<dbReference type="SUPFAM" id="SSF56176">
    <property type="entry name" value="FAD-binding/transporter-associated domain-like"/>
    <property type="match status" value="1"/>
</dbReference>
<feature type="domain" description="CNNM transmembrane" evidence="12">
    <location>
        <begin position="1"/>
        <end position="206"/>
    </location>
</feature>
<dbReference type="SMART" id="SM00116">
    <property type="entry name" value="CBS"/>
    <property type="match status" value="2"/>
</dbReference>
<dbReference type="InterPro" id="IPR002550">
    <property type="entry name" value="CNNM"/>
</dbReference>
<dbReference type="Proteomes" id="UP001529340">
    <property type="component" value="Unassembled WGS sequence"/>
</dbReference>
<dbReference type="InterPro" id="IPR005170">
    <property type="entry name" value="Transptr-assoc_dom"/>
</dbReference>
<dbReference type="SMART" id="SM01091">
    <property type="entry name" value="CorC_HlyC"/>
    <property type="match status" value="1"/>
</dbReference>
<keyword evidence="3 9" id="KW-0812">Transmembrane</keyword>
<dbReference type="InterPro" id="IPR036318">
    <property type="entry name" value="FAD-bd_PCMH-like_sf"/>
</dbReference>
<dbReference type="Pfam" id="PF00571">
    <property type="entry name" value="CBS"/>
    <property type="match status" value="2"/>
</dbReference>
<dbReference type="InterPro" id="IPR046342">
    <property type="entry name" value="CBS_dom_sf"/>
</dbReference>
<sequence>MDSIPRQLLLQVVLILINAFFAATEIAVISLNGTKLEKQIEEGDKTARKLLKLVEEPSGFLSTIQIGITLAGFLGSAFAADSFSDLLTNWVWNDLGFTALPMSVLDTLSLIVITIILSYFTLVFGELVPKRIAMQKPYEVARLSCNVVRGVAFVMKPVISLLSLSTNAILRLLHLKTEAQEDSVSEEEIRMMVDLGEKRGVLDEEEKEWITNVFEFDDTPVKDIMVRANEVVAIAVDATKEEILKLISDEGVSRIPVYGRDLDDIVGVLYAKDFLIELQKERPFSLRNILRDPYFVPEQVTADVLFKDMQTRKIRFAIVLNEFGEVSGIVTMEDLLEEIVGNIYDEYDQQELPEIMRVGPHKWKVSGNIDMEDLLEEIPLPVELNDSYDTLGGLVLYLLGSIPKDGTRFRLECGNYILHVISVQNHRIQEVIIEETLSVSDTVEKSEETELKQA</sequence>
<dbReference type="Pfam" id="PF03471">
    <property type="entry name" value="CorC_HlyC"/>
    <property type="match status" value="1"/>
</dbReference>
<keyword evidence="14" id="KW-1185">Reference proteome</keyword>
<dbReference type="PROSITE" id="PS51371">
    <property type="entry name" value="CBS"/>
    <property type="match status" value="2"/>
</dbReference>
<evidence type="ECO:0000256" key="6">
    <source>
        <dbReference type="ARBA" id="ARBA00023122"/>
    </source>
</evidence>
<protein>
    <submittedName>
        <fullName evidence="13">Hemolysin family protein</fullName>
    </submittedName>
</protein>
<evidence type="ECO:0000256" key="8">
    <source>
        <dbReference type="PROSITE-ProRule" id="PRU00703"/>
    </source>
</evidence>
<evidence type="ECO:0000256" key="9">
    <source>
        <dbReference type="PROSITE-ProRule" id="PRU01193"/>
    </source>
</evidence>
<keyword evidence="7 9" id="KW-0472">Membrane</keyword>
<reference evidence="14" key="1">
    <citation type="submission" date="2023-06" db="EMBL/GenBank/DDBJ databases">
        <title>Identification and characterization of horizontal gene transfer across gut microbiota members of farm animals based on homology search.</title>
        <authorList>
            <person name="Zeman M."/>
            <person name="Kubasova T."/>
            <person name="Jahodarova E."/>
            <person name="Nykrynova M."/>
            <person name="Rychlik I."/>
        </authorList>
    </citation>
    <scope>NUCLEOTIDE SEQUENCE [LARGE SCALE GENOMIC DNA]</scope>
    <source>
        <strain evidence="14">ET39</strain>
    </source>
</reference>
<comment type="subcellular location">
    <subcellularLocation>
        <location evidence="1">Membrane</location>
        <topology evidence="1">Multi-pass membrane protein</topology>
    </subcellularLocation>
</comment>
<feature type="domain" description="CBS" evidence="11">
    <location>
        <begin position="225"/>
        <end position="284"/>
    </location>
</feature>
<reference evidence="13 14" key="2">
    <citation type="submission" date="2023-06" db="EMBL/GenBank/DDBJ databases">
        <title>Identification and characterization of horizontal gene transfer across gut microbiota members of farm animals based on homology search.</title>
        <authorList>
            <person name="Schwarzerova J."/>
            <person name="Nykrynova M."/>
            <person name="Jureckova K."/>
            <person name="Cejkova D."/>
            <person name="Rychlik I."/>
        </authorList>
    </citation>
    <scope>NUCLEOTIDE SEQUENCE [LARGE SCALE GENOMIC DNA]</scope>
    <source>
        <strain evidence="13 14">ET39</strain>
    </source>
</reference>
<dbReference type="Pfam" id="PF01595">
    <property type="entry name" value="CNNM"/>
    <property type="match status" value="1"/>
</dbReference>
<dbReference type="PANTHER" id="PTHR22777">
    <property type="entry name" value="HEMOLYSIN-RELATED"/>
    <property type="match status" value="1"/>
</dbReference>
<evidence type="ECO:0000313" key="13">
    <source>
        <dbReference type="EMBL" id="MDM8157522.1"/>
    </source>
</evidence>
<evidence type="ECO:0000256" key="4">
    <source>
        <dbReference type="ARBA" id="ARBA00022737"/>
    </source>
</evidence>
<comment type="similarity">
    <text evidence="2">Belongs to the UPF0053 family.</text>
</comment>
<dbReference type="CDD" id="cd04590">
    <property type="entry name" value="CBS_pair_CorC_HlyC_assoc"/>
    <property type="match status" value="1"/>
</dbReference>
<dbReference type="InterPro" id="IPR000644">
    <property type="entry name" value="CBS_dom"/>
</dbReference>
<feature type="domain" description="CBS" evidence="11">
    <location>
        <begin position="289"/>
        <end position="346"/>
    </location>
</feature>
<dbReference type="Gene3D" id="3.10.580.10">
    <property type="entry name" value="CBS-domain"/>
    <property type="match status" value="1"/>
</dbReference>
<name>A0ABT7UD29_9FIRM</name>
<evidence type="ECO:0000256" key="3">
    <source>
        <dbReference type="ARBA" id="ARBA00022692"/>
    </source>
</evidence>
<keyword evidence="6 8" id="KW-0129">CBS domain</keyword>
<keyword evidence="5 9" id="KW-1133">Transmembrane helix</keyword>
<dbReference type="RefSeq" id="WP_289607967.1">
    <property type="nucleotide sequence ID" value="NZ_JAUDCG010000031.1"/>
</dbReference>
<evidence type="ECO:0000256" key="10">
    <source>
        <dbReference type="SAM" id="Phobius"/>
    </source>
</evidence>
<gene>
    <name evidence="13" type="ORF">QUV96_07715</name>
</gene>
<evidence type="ECO:0000256" key="2">
    <source>
        <dbReference type="ARBA" id="ARBA00006337"/>
    </source>
</evidence>
<evidence type="ECO:0000256" key="7">
    <source>
        <dbReference type="ARBA" id="ARBA00023136"/>
    </source>
</evidence>
<accession>A0ABT7UD29</accession>
<dbReference type="PROSITE" id="PS51846">
    <property type="entry name" value="CNNM"/>
    <property type="match status" value="1"/>
</dbReference>
<comment type="caution">
    <text evidence="13">The sequence shown here is derived from an EMBL/GenBank/DDBJ whole genome shotgun (WGS) entry which is preliminary data.</text>
</comment>
<evidence type="ECO:0000313" key="14">
    <source>
        <dbReference type="Proteomes" id="UP001529340"/>
    </source>
</evidence>
<dbReference type="InterPro" id="IPR016169">
    <property type="entry name" value="FAD-bd_PCMH_sub2"/>
</dbReference>
<dbReference type="SUPFAM" id="SSF54631">
    <property type="entry name" value="CBS-domain pair"/>
    <property type="match status" value="1"/>
</dbReference>
<feature type="transmembrane region" description="Helical" evidence="10">
    <location>
        <begin position="58"/>
        <end position="80"/>
    </location>
</feature>
<dbReference type="EMBL" id="JAUDCG010000031">
    <property type="protein sequence ID" value="MDM8157522.1"/>
    <property type="molecule type" value="Genomic_DNA"/>
</dbReference>
<evidence type="ECO:0000256" key="5">
    <source>
        <dbReference type="ARBA" id="ARBA00022989"/>
    </source>
</evidence>
<dbReference type="Gene3D" id="3.30.465.10">
    <property type="match status" value="1"/>
</dbReference>
<organism evidence="13 14">
    <name type="scientific">Amedibacillus dolichus</name>
    <dbReference type="NCBI Taxonomy" id="31971"/>
    <lineage>
        <taxon>Bacteria</taxon>
        <taxon>Bacillati</taxon>
        <taxon>Bacillota</taxon>
        <taxon>Erysipelotrichia</taxon>
        <taxon>Erysipelotrichales</taxon>
        <taxon>Erysipelotrichaceae</taxon>
        <taxon>Amedibacillus</taxon>
    </lineage>
</organism>
<evidence type="ECO:0000259" key="11">
    <source>
        <dbReference type="PROSITE" id="PS51371"/>
    </source>
</evidence>
<proteinExistence type="inferred from homology"/>
<feature type="transmembrane region" description="Helical" evidence="10">
    <location>
        <begin position="100"/>
        <end position="124"/>
    </location>
</feature>
<dbReference type="PANTHER" id="PTHR22777:SF17">
    <property type="entry name" value="UPF0053 PROTEIN SLL0260"/>
    <property type="match status" value="1"/>
</dbReference>
<evidence type="ECO:0000259" key="12">
    <source>
        <dbReference type="PROSITE" id="PS51846"/>
    </source>
</evidence>